<name>A0A7I8J576_SPIIN</name>
<gene>
    <name evidence="2" type="ORF">SI7747_09011583</name>
</gene>
<dbReference type="EMBL" id="CACRZD030000009">
    <property type="protein sequence ID" value="CAA6665194.1"/>
    <property type="molecule type" value="Genomic_DNA"/>
</dbReference>
<keyword evidence="3" id="KW-1185">Reference proteome</keyword>
<feature type="region of interest" description="Disordered" evidence="1">
    <location>
        <begin position="30"/>
        <end position="52"/>
    </location>
</feature>
<dbReference type="EMBL" id="LR743596">
    <property type="protein sequence ID" value="CAA2625855.1"/>
    <property type="molecule type" value="Genomic_DNA"/>
</dbReference>
<protein>
    <submittedName>
        <fullName evidence="2">Uncharacterized protein</fullName>
    </submittedName>
</protein>
<accession>A0A7I8J576</accession>
<evidence type="ECO:0000313" key="2">
    <source>
        <dbReference type="EMBL" id="CAA2625855.1"/>
    </source>
</evidence>
<reference evidence="2 3" key="1">
    <citation type="submission" date="2019-12" db="EMBL/GenBank/DDBJ databases">
        <authorList>
            <person name="Scholz U."/>
            <person name="Mascher M."/>
            <person name="Fiebig A."/>
        </authorList>
    </citation>
    <scope>NUCLEOTIDE SEQUENCE</scope>
</reference>
<sequence>MVEAAAIPDDDLPVVDGRHGHGEGVAVGAGAQVLRHPDRRSGRGGEHPEGDGQLLAVEGQRHRLLLLAGLVQLRHNGRHVACHLQLLPDFLERLVDLLLPRMVPVVGDELVDLPPGFDGAATGLSLDPPVLHQPPKLRHLLPVAGVGVHLHEVQDDALSELGVAVDPAGPSRVLQRVASGLKPVDFTMSP</sequence>
<evidence type="ECO:0000256" key="1">
    <source>
        <dbReference type="SAM" id="MobiDB-lite"/>
    </source>
</evidence>
<evidence type="ECO:0000313" key="3">
    <source>
        <dbReference type="Proteomes" id="UP001189122"/>
    </source>
</evidence>
<proteinExistence type="predicted"/>
<dbReference type="Proteomes" id="UP001189122">
    <property type="component" value="Unassembled WGS sequence"/>
</dbReference>
<organism evidence="2">
    <name type="scientific">Spirodela intermedia</name>
    <name type="common">Intermediate duckweed</name>
    <dbReference type="NCBI Taxonomy" id="51605"/>
    <lineage>
        <taxon>Eukaryota</taxon>
        <taxon>Viridiplantae</taxon>
        <taxon>Streptophyta</taxon>
        <taxon>Embryophyta</taxon>
        <taxon>Tracheophyta</taxon>
        <taxon>Spermatophyta</taxon>
        <taxon>Magnoliopsida</taxon>
        <taxon>Liliopsida</taxon>
        <taxon>Araceae</taxon>
        <taxon>Lemnoideae</taxon>
        <taxon>Spirodela</taxon>
    </lineage>
</organism>
<feature type="compositionally biased region" description="Basic and acidic residues" evidence="1">
    <location>
        <begin position="35"/>
        <end position="50"/>
    </location>
</feature>
<dbReference type="AlphaFoldDB" id="A0A7I8J576"/>